<gene>
    <name evidence="4" type="ORF">LAUMK142_00819</name>
</gene>
<keyword evidence="5" id="KW-1185">Reference proteome</keyword>
<evidence type="ECO:0000313" key="4">
    <source>
        <dbReference type="EMBL" id="VBA47560.1"/>
    </source>
</evidence>
<dbReference type="EC" id="2.3.1.20" evidence="4"/>
<dbReference type="Pfam" id="PF03007">
    <property type="entry name" value="WS_DGAT_cat"/>
    <property type="match status" value="1"/>
</dbReference>
<accession>A0A498QNJ9</accession>
<dbReference type="InterPro" id="IPR004255">
    <property type="entry name" value="O-acyltransferase_WSD1_N"/>
</dbReference>
<proteinExistence type="predicted"/>
<keyword evidence="4" id="KW-0012">Acyltransferase</keyword>
<dbReference type="AlphaFoldDB" id="A0A498QNJ9"/>
<dbReference type="InterPro" id="IPR009721">
    <property type="entry name" value="O-acyltransferase_WSD1_C"/>
</dbReference>
<feature type="domain" description="O-acyltransferase WSD1-like N-terminal" evidence="2">
    <location>
        <begin position="8"/>
        <end position="254"/>
    </location>
</feature>
<feature type="compositionally biased region" description="Basic residues" evidence="1">
    <location>
        <begin position="473"/>
        <end position="482"/>
    </location>
</feature>
<dbReference type="GO" id="GO:0045017">
    <property type="term" value="P:glycerolipid biosynthetic process"/>
    <property type="evidence" value="ECO:0007669"/>
    <property type="project" value="InterPro"/>
</dbReference>
<organism evidence="4 5">
    <name type="scientific">Mycobacterium pseudokansasii</name>
    <dbReference type="NCBI Taxonomy" id="2341080"/>
    <lineage>
        <taxon>Bacteria</taxon>
        <taxon>Bacillati</taxon>
        <taxon>Actinomycetota</taxon>
        <taxon>Actinomycetes</taxon>
        <taxon>Mycobacteriales</taxon>
        <taxon>Mycobacteriaceae</taxon>
        <taxon>Mycobacterium</taxon>
    </lineage>
</organism>
<protein>
    <submittedName>
        <fullName evidence="4">Diacylglycerol O-acyltransferase</fullName>
        <ecNumber evidence="4">2.3.1.20</ecNumber>
    </submittedName>
</protein>
<evidence type="ECO:0000256" key="1">
    <source>
        <dbReference type="SAM" id="MobiDB-lite"/>
    </source>
</evidence>
<evidence type="ECO:0000313" key="5">
    <source>
        <dbReference type="Proteomes" id="UP000268285"/>
    </source>
</evidence>
<feature type="domain" description="O-acyltransferase WSD1 C-terminal" evidence="3">
    <location>
        <begin position="295"/>
        <end position="448"/>
    </location>
</feature>
<evidence type="ECO:0000259" key="3">
    <source>
        <dbReference type="Pfam" id="PF06974"/>
    </source>
</evidence>
<evidence type="ECO:0000259" key="2">
    <source>
        <dbReference type="Pfam" id="PF03007"/>
    </source>
</evidence>
<dbReference type="GO" id="GO:0004144">
    <property type="term" value="F:diacylglycerol O-acyltransferase activity"/>
    <property type="evidence" value="ECO:0007669"/>
    <property type="project" value="UniProtKB-EC"/>
</dbReference>
<keyword evidence="4" id="KW-0808">Transferase</keyword>
<dbReference type="Pfam" id="PF06974">
    <property type="entry name" value="WS_DGAT_C"/>
    <property type="match status" value="1"/>
</dbReference>
<sequence>MPSGTIAVIVMEPSDRLSHQRLHQLIDSSLAQPDRFGSRLAATPLRLAKRLSSQIDDDDPTSPIRSATICAPGGQRELADFIAQLIVEPYDRPEAGWKAWIIDGLAGSRRALVVATSPALDIAGSGPEYVWSRLLRSSPHEDPADPQSAGPGTGAPCFGEFVADAISGLVENYVSSLWQLAGSASDVVLAARGMLSGLSELLQMPPAVSSRSSPVPDCVFNAPLTRRRAVAFASIQRADLDAVSHAFGGSVTNVFLAACTLSLRAWLERYDTVPDKPLLMRVPLPLSGGNPASCGNALAVGRIGIPVQLSDPVQVLVNLHTATDRLNSARLRNPEKSRPSLDLASIAAVFQSAIRQAAKRLDASLGLRQRPPGNCHGNVSYFSGQPVPAYCAGVKVVGMQTVDPLQGDCGLNIAMTARGDVLDLSVCVCPDNVPAVDAIANGIADSVDILVAAAREFPRGQGRSVVTQMTSHVTKHSRSRRQ</sequence>
<feature type="region of interest" description="Disordered" evidence="1">
    <location>
        <begin position="462"/>
        <end position="482"/>
    </location>
</feature>
<dbReference type="EMBL" id="UPHU01000001">
    <property type="protein sequence ID" value="VBA47560.1"/>
    <property type="molecule type" value="Genomic_DNA"/>
</dbReference>
<dbReference type="Proteomes" id="UP000268285">
    <property type="component" value="Unassembled WGS sequence"/>
</dbReference>
<reference evidence="4 5" key="1">
    <citation type="submission" date="2018-09" db="EMBL/GenBank/DDBJ databases">
        <authorList>
            <person name="Tagini F."/>
        </authorList>
    </citation>
    <scope>NUCLEOTIDE SEQUENCE [LARGE SCALE GENOMIC DNA]</scope>
    <source>
        <strain evidence="4 5">MK142</strain>
    </source>
</reference>
<name>A0A498QNJ9_9MYCO</name>